<dbReference type="RefSeq" id="WP_179516821.1">
    <property type="nucleotide sequence ID" value="NZ_JACCAC010000001.1"/>
</dbReference>
<dbReference type="AlphaFoldDB" id="A0A7Y9UR93"/>
<feature type="chain" id="PRO_5030972410" description="Ig-like domain-containing protein" evidence="1">
    <location>
        <begin position="39"/>
        <end position="412"/>
    </location>
</feature>
<name>A0A7Y9UR93_9ACTN</name>
<sequence length="412" mass="43325">MRTTTTRRTSVRRAAAATGLVVLGGLLPALAIAAPAQAAQECTDETPEVFLGVETGRCDDVTPPQTTLQPVAPAPNAAGWLRTPDVTLTFGSDIVSTRDETDQGVVTFQCRLTGPSQAHGWQACTSPRTYTGLADSPAGSYAFSVRALDSDDHDTTPLSTDPDGTLYPAGGPLAPLGQPAYPAEAVADFDATPATTSWRIDTRAPVGLLFGAPVDAFTPDEPVLPSQVLALTLRANETGATFTCLLDDRSVPCAAGRNTFGPLRPGAHTFRAALVDPAGNVGSGDLETAFWSAHDLLGTRAQRARWKVRRDPAAVGGSYLETTTRGALLTVPARRLGELRLIARTGPGAGKVRVRVGRARWTTYDLSSTAAEAQDLAQFQVRGPFRARTTGTVQVQVTSSGKPVRVDGLVLR</sequence>
<organism evidence="2 3">
    <name type="scientific">Nocardioides perillae</name>
    <dbReference type="NCBI Taxonomy" id="1119534"/>
    <lineage>
        <taxon>Bacteria</taxon>
        <taxon>Bacillati</taxon>
        <taxon>Actinomycetota</taxon>
        <taxon>Actinomycetes</taxon>
        <taxon>Propionibacteriales</taxon>
        <taxon>Nocardioidaceae</taxon>
        <taxon>Nocardioides</taxon>
    </lineage>
</organism>
<evidence type="ECO:0000313" key="3">
    <source>
        <dbReference type="Proteomes" id="UP000544110"/>
    </source>
</evidence>
<proteinExistence type="predicted"/>
<feature type="signal peptide" evidence="1">
    <location>
        <begin position="1"/>
        <end position="38"/>
    </location>
</feature>
<dbReference type="PROSITE" id="PS51318">
    <property type="entry name" value="TAT"/>
    <property type="match status" value="1"/>
</dbReference>
<keyword evidence="3" id="KW-1185">Reference proteome</keyword>
<reference evidence="2 3" key="1">
    <citation type="submission" date="2020-07" db="EMBL/GenBank/DDBJ databases">
        <title>Sequencing the genomes of 1000 actinobacteria strains.</title>
        <authorList>
            <person name="Klenk H.-P."/>
        </authorList>
    </citation>
    <scope>NUCLEOTIDE SEQUENCE [LARGE SCALE GENOMIC DNA]</scope>
    <source>
        <strain evidence="2 3">DSM 24552</strain>
    </source>
</reference>
<keyword evidence="1" id="KW-0732">Signal</keyword>
<evidence type="ECO:0000313" key="2">
    <source>
        <dbReference type="EMBL" id="NYG54134.1"/>
    </source>
</evidence>
<dbReference type="InterPro" id="IPR006311">
    <property type="entry name" value="TAT_signal"/>
</dbReference>
<dbReference type="EMBL" id="JACCAC010000001">
    <property type="protein sequence ID" value="NYG54134.1"/>
    <property type="molecule type" value="Genomic_DNA"/>
</dbReference>
<accession>A0A7Y9UR93</accession>
<evidence type="ECO:0008006" key="4">
    <source>
        <dbReference type="Google" id="ProtNLM"/>
    </source>
</evidence>
<gene>
    <name evidence="2" type="ORF">BJ989_000438</name>
</gene>
<protein>
    <recommendedName>
        <fullName evidence="4">Ig-like domain-containing protein</fullName>
    </recommendedName>
</protein>
<comment type="caution">
    <text evidence="2">The sequence shown here is derived from an EMBL/GenBank/DDBJ whole genome shotgun (WGS) entry which is preliminary data.</text>
</comment>
<dbReference type="Proteomes" id="UP000544110">
    <property type="component" value="Unassembled WGS sequence"/>
</dbReference>
<evidence type="ECO:0000256" key="1">
    <source>
        <dbReference type="SAM" id="SignalP"/>
    </source>
</evidence>